<evidence type="ECO:0000256" key="4">
    <source>
        <dbReference type="SAM" id="Phobius"/>
    </source>
</evidence>
<keyword evidence="4" id="KW-1133">Transmembrane helix</keyword>
<accession>A0ABP8WS08</accession>
<proteinExistence type="predicted"/>
<keyword evidence="2" id="KW-0378">Hydrolase</keyword>
<dbReference type="EMBL" id="BAABIM010000004">
    <property type="protein sequence ID" value="GAA4694354.1"/>
    <property type="molecule type" value="Genomic_DNA"/>
</dbReference>
<evidence type="ECO:0000256" key="2">
    <source>
        <dbReference type="ARBA" id="ARBA00022801"/>
    </source>
</evidence>
<dbReference type="Proteomes" id="UP001500621">
    <property type="component" value="Unassembled WGS sequence"/>
</dbReference>
<keyword evidence="4" id="KW-0812">Transmembrane</keyword>
<evidence type="ECO:0000256" key="3">
    <source>
        <dbReference type="SAM" id="MobiDB-lite"/>
    </source>
</evidence>
<organism evidence="5 6">
    <name type="scientific">Nocardioides nanhaiensis</name>
    <dbReference type="NCBI Taxonomy" id="1476871"/>
    <lineage>
        <taxon>Bacteria</taxon>
        <taxon>Bacillati</taxon>
        <taxon>Actinomycetota</taxon>
        <taxon>Actinomycetes</taxon>
        <taxon>Propionibacteriales</taxon>
        <taxon>Nocardioidaceae</taxon>
        <taxon>Nocardioides</taxon>
    </lineage>
</organism>
<feature type="region of interest" description="Disordered" evidence="3">
    <location>
        <begin position="1"/>
        <end position="22"/>
    </location>
</feature>
<dbReference type="Pfam" id="PF00545">
    <property type="entry name" value="Ribonuclease"/>
    <property type="match status" value="1"/>
</dbReference>
<evidence type="ECO:0000313" key="5">
    <source>
        <dbReference type="EMBL" id="GAA4694354.1"/>
    </source>
</evidence>
<dbReference type="SUPFAM" id="SSF53933">
    <property type="entry name" value="Microbial ribonucleases"/>
    <property type="match status" value="1"/>
</dbReference>
<protein>
    <submittedName>
        <fullName evidence="5">Ribonuclease domain-containing protein</fullName>
    </submittedName>
</protein>
<evidence type="ECO:0000256" key="1">
    <source>
        <dbReference type="ARBA" id="ARBA00022722"/>
    </source>
</evidence>
<dbReference type="Gene3D" id="3.10.450.30">
    <property type="entry name" value="Microbial ribonucleases"/>
    <property type="match status" value="1"/>
</dbReference>
<feature type="transmembrane region" description="Helical" evidence="4">
    <location>
        <begin position="26"/>
        <end position="44"/>
    </location>
</feature>
<keyword evidence="1" id="KW-0540">Nuclease</keyword>
<dbReference type="RefSeq" id="WP_345268415.1">
    <property type="nucleotide sequence ID" value="NZ_BAABIM010000004.1"/>
</dbReference>
<keyword evidence="4" id="KW-0472">Membrane</keyword>
<dbReference type="InterPro" id="IPR016191">
    <property type="entry name" value="Ribonuclease/ribotoxin"/>
</dbReference>
<name>A0ABP8WS08_9ACTN</name>
<sequence length="163" mass="17534">MRRRGRQRPTIQGGPLDGAPREPNTTGLLAVIVVLAFVIGVWLINGRDPGSGSSIGPDREVIGGGATDAASGLPLIDLAVLPPEAAETLDLIEAGGPFPEEEDGSIFYNREERLPERPEGYYAEYTVPTPGERDRGARRIVAGDGGERYFTADHYQSFSVIQE</sequence>
<evidence type="ECO:0000313" key="6">
    <source>
        <dbReference type="Proteomes" id="UP001500621"/>
    </source>
</evidence>
<keyword evidence="6" id="KW-1185">Reference proteome</keyword>
<gene>
    <name evidence="5" type="ORF">GCM10023226_35670</name>
</gene>
<dbReference type="InterPro" id="IPR000026">
    <property type="entry name" value="N1-like"/>
</dbReference>
<reference evidence="6" key="1">
    <citation type="journal article" date="2019" name="Int. J. Syst. Evol. Microbiol.">
        <title>The Global Catalogue of Microorganisms (GCM) 10K type strain sequencing project: providing services to taxonomists for standard genome sequencing and annotation.</title>
        <authorList>
            <consortium name="The Broad Institute Genomics Platform"/>
            <consortium name="The Broad Institute Genome Sequencing Center for Infectious Disease"/>
            <person name="Wu L."/>
            <person name="Ma J."/>
        </authorList>
    </citation>
    <scope>NUCLEOTIDE SEQUENCE [LARGE SCALE GENOMIC DNA]</scope>
    <source>
        <strain evidence="6">JCM 18127</strain>
    </source>
</reference>
<comment type="caution">
    <text evidence="5">The sequence shown here is derived from an EMBL/GenBank/DDBJ whole genome shotgun (WGS) entry which is preliminary data.</text>
</comment>